<organism evidence="8 9">
    <name type="scientific">Brumimicrobium salinarum</name>
    <dbReference type="NCBI Taxonomy" id="2058658"/>
    <lineage>
        <taxon>Bacteria</taxon>
        <taxon>Pseudomonadati</taxon>
        <taxon>Bacteroidota</taxon>
        <taxon>Flavobacteriia</taxon>
        <taxon>Flavobacteriales</taxon>
        <taxon>Crocinitomicaceae</taxon>
        <taxon>Brumimicrobium</taxon>
    </lineage>
</organism>
<dbReference type="SMART" id="SM00842">
    <property type="entry name" value="FtsA"/>
    <property type="match status" value="1"/>
</dbReference>
<keyword evidence="2 5" id="KW-0132">Cell division</keyword>
<comment type="subcellular location">
    <subcellularLocation>
        <location evidence="5">Cell membrane</location>
        <topology evidence="5">Peripheral membrane protein</topology>
        <orientation evidence="5">Cytoplasmic side</orientation>
    </subcellularLocation>
    <text evidence="5">Localizes to the Z ring in an FtsZ-dependent manner. Targeted to the membrane through a conserved C-terminal amphipathic helix.</text>
</comment>
<dbReference type="EMBL" id="PJNI01000017">
    <property type="protein sequence ID" value="PKR79843.1"/>
    <property type="molecule type" value="Genomic_DNA"/>
</dbReference>
<dbReference type="PANTHER" id="PTHR32432">
    <property type="entry name" value="CELL DIVISION PROTEIN FTSA-RELATED"/>
    <property type="match status" value="1"/>
</dbReference>
<dbReference type="Pfam" id="PF14450">
    <property type="entry name" value="FtsA"/>
    <property type="match status" value="1"/>
</dbReference>
<keyword evidence="9" id="KW-1185">Reference proteome</keyword>
<sequence length="422" mass="45919">MSEIIVGLDIGTTKIACFVGRKNEHGKIEILSMGKTESHGVLRGMVSNIEKTVQSIKEAVRQAQENVDGDLTIGVVNVGIAGQHIKSLQHRGIYTRNSNQEEISQADIDALIDDMYKLVMEPGEEIIHVLPQEYIVDGEKGIVDPIGMSGVRLEANFHIITGRIAAAKNIQKCIIKADLEVEETILEPLASATAVLSDEEKEAGVVLVDIGGGTTDIAIFHEGIIRHTAVIPFGGNVITDDIKEGCTILQRQAEALKVKFGSALSSESQENEVVCIPGLRGREPKEISIKALSGIIQARMEEIIEHVYYEIKNSGYEKRLIGGIVVTGGGAELNNINQLFEFVTGMNSRIGYPNEHLGTPETEEALTSPMYATGVGLVLKGFESNARKNRSAAAIKSHSERTKGSFFDKLLEKGKSWFEEEV</sequence>
<evidence type="ECO:0000256" key="4">
    <source>
        <dbReference type="ARBA" id="ARBA00023306"/>
    </source>
</evidence>
<dbReference type="Gene3D" id="3.30.1490.110">
    <property type="match status" value="1"/>
</dbReference>
<comment type="function">
    <text evidence="5 6">Cell division protein that is involved in the assembly of the Z ring. May serve as a membrane anchor for the Z ring.</text>
</comment>
<comment type="similarity">
    <text evidence="5 6">Belongs to the FtsA/MreB family.</text>
</comment>
<dbReference type="GO" id="GO:0009898">
    <property type="term" value="C:cytoplasmic side of plasma membrane"/>
    <property type="evidence" value="ECO:0007669"/>
    <property type="project" value="UniProtKB-UniRule"/>
</dbReference>
<dbReference type="InterPro" id="IPR050696">
    <property type="entry name" value="FtsA/MreB"/>
</dbReference>
<keyword evidence="3 5" id="KW-0472">Membrane</keyword>
<dbReference type="RefSeq" id="WP_101335439.1">
    <property type="nucleotide sequence ID" value="NZ_PJNI01000017.1"/>
</dbReference>
<name>A0A2I0QZV8_9FLAO</name>
<dbReference type="InterPro" id="IPR003494">
    <property type="entry name" value="SHS2_FtsA"/>
</dbReference>
<dbReference type="InterPro" id="IPR043129">
    <property type="entry name" value="ATPase_NBD"/>
</dbReference>
<dbReference type="CDD" id="cd24048">
    <property type="entry name" value="ASKHA_NBD_FtsA"/>
    <property type="match status" value="1"/>
</dbReference>
<reference evidence="8 9" key="1">
    <citation type="submission" date="2017-12" db="EMBL/GenBank/DDBJ databases">
        <title>The draft genome sequence of Brumimicrobium saltpan LHR20.</title>
        <authorList>
            <person name="Do Z.-J."/>
            <person name="Luo H.-R."/>
        </authorList>
    </citation>
    <scope>NUCLEOTIDE SEQUENCE [LARGE SCALE GENOMIC DNA]</scope>
    <source>
        <strain evidence="8 9">LHR20</strain>
    </source>
</reference>
<accession>A0A2I0QZV8</accession>
<evidence type="ECO:0000313" key="8">
    <source>
        <dbReference type="EMBL" id="PKR79843.1"/>
    </source>
</evidence>
<evidence type="ECO:0000259" key="7">
    <source>
        <dbReference type="SMART" id="SM00842"/>
    </source>
</evidence>
<evidence type="ECO:0000256" key="1">
    <source>
        <dbReference type="ARBA" id="ARBA00022475"/>
    </source>
</evidence>
<proteinExistence type="inferred from homology"/>
<dbReference type="GO" id="GO:0032153">
    <property type="term" value="C:cell division site"/>
    <property type="evidence" value="ECO:0007669"/>
    <property type="project" value="UniProtKB-UniRule"/>
</dbReference>
<dbReference type="GO" id="GO:0043093">
    <property type="term" value="P:FtsZ-dependent cytokinesis"/>
    <property type="evidence" value="ECO:0007669"/>
    <property type="project" value="UniProtKB-UniRule"/>
</dbReference>
<comment type="caution">
    <text evidence="8">The sequence shown here is derived from an EMBL/GenBank/DDBJ whole genome shotgun (WGS) entry which is preliminary data.</text>
</comment>
<dbReference type="NCBIfam" id="TIGR01174">
    <property type="entry name" value="ftsA"/>
    <property type="match status" value="1"/>
</dbReference>
<dbReference type="PIRSF" id="PIRSF003101">
    <property type="entry name" value="FtsA"/>
    <property type="match status" value="1"/>
</dbReference>
<dbReference type="AlphaFoldDB" id="A0A2I0QZV8"/>
<dbReference type="Gene3D" id="3.30.420.40">
    <property type="match status" value="2"/>
</dbReference>
<evidence type="ECO:0000256" key="2">
    <source>
        <dbReference type="ARBA" id="ARBA00022618"/>
    </source>
</evidence>
<evidence type="ECO:0000256" key="5">
    <source>
        <dbReference type="HAMAP-Rule" id="MF_02033"/>
    </source>
</evidence>
<dbReference type="OrthoDB" id="9768127at2"/>
<dbReference type="Proteomes" id="UP000236654">
    <property type="component" value="Unassembled WGS sequence"/>
</dbReference>
<keyword evidence="1 5" id="KW-1003">Cell membrane</keyword>
<comment type="subunit">
    <text evidence="5">Self-interacts. Interacts with FtsZ.</text>
</comment>
<protein>
    <recommendedName>
        <fullName evidence="5 6">Cell division protein FtsA</fullName>
    </recommendedName>
</protein>
<evidence type="ECO:0000256" key="3">
    <source>
        <dbReference type="ARBA" id="ARBA00023136"/>
    </source>
</evidence>
<dbReference type="Pfam" id="PF02491">
    <property type="entry name" value="SHS2_FTSA"/>
    <property type="match status" value="1"/>
</dbReference>
<evidence type="ECO:0000313" key="9">
    <source>
        <dbReference type="Proteomes" id="UP000236654"/>
    </source>
</evidence>
<feature type="domain" description="SHS2" evidence="7">
    <location>
        <begin position="5"/>
        <end position="195"/>
    </location>
</feature>
<dbReference type="InterPro" id="IPR020823">
    <property type="entry name" value="Cell_div_FtsA"/>
</dbReference>
<gene>
    <name evidence="5 8" type="primary">ftsA</name>
    <name evidence="8" type="ORF">CW751_12865</name>
</gene>
<dbReference type="HAMAP" id="MF_02033">
    <property type="entry name" value="FtsA"/>
    <property type="match status" value="1"/>
</dbReference>
<keyword evidence="4 5" id="KW-0131">Cell cycle</keyword>
<evidence type="ECO:0000256" key="6">
    <source>
        <dbReference type="PIRNR" id="PIRNR003101"/>
    </source>
</evidence>
<dbReference type="SUPFAM" id="SSF53067">
    <property type="entry name" value="Actin-like ATPase domain"/>
    <property type="match status" value="2"/>
</dbReference>
<dbReference type="PANTHER" id="PTHR32432:SF4">
    <property type="entry name" value="CELL DIVISION PROTEIN FTSA"/>
    <property type="match status" value="1"/>
</dbReference>